<evidence type="ECO:0000313" key="2">
    <source>
        <dbReference type="Proteomes" id="UP001059596"/>
    </source>
</evidence>
<name>A0A9P9YK68_9MUSC</name>
<dbReference type="EMBL" id="JAMKOV010000007">
    <property type="protein sequence ID" value="KAI8038499.1"/>
    <property type="molecule type" value="Genomic_DNA"/>
</dbReference>
<proteinExistence type="predicted"/>
<evidence type="ECO:0000313" key="1">
    <source>
        <dbReference type="EMBL" id="KAI8038499.1"/>
    </source>
</evidence>
<accession>A0A9P9YK68</accession>
<reference evidence="1" key="1">
    <citation type="journal article" date="2023" name="Genome Biol. Evol.">
        <title>Long-read-based Genome Assembly of Drosophila gunungcola Reveals Fewer Chemosensory Genes in Flower-breeding Species.</title>
        <authorList>
            <person name="Negi A."/>
            <person name="Liao B.Y."/>
            <person name="Yeh S.D."/>
        </authorList>
    </citation>
    <scope>NUCLEOTIDE SEQUENCE</scope>
    <source>
        <strain evidence="1">Sukarami</strain>
    </source>
</reference>
<comment type="caution">
    <text evidence="1">The sequence shown here is derived from an EMBL/GenBank/DDBJ whole genome shotgun (WGS) entry which is preliminary data.</text>
</comment>
<sequence length="53" mass="6080">MSVGVSCCTKEQHMSTLMRKLSRAILLLTNWVMPYKFNSQQSALNDVSRKPHL</sequence>
<dbReference type="AlphaFoldDB" id="A0A9P9YK68"/>
<organism evidence="1 2">
    <name type="scientific">Drosophila gunungcola</name>
    <name type="common">fruit fly</name>
    <dbReference type="NCBI Taxonomy" id="103775"/>
    <lineage>
        <taxon>Eukaryota</taxon>
        <taxon>Metazoa</taxon>
        <taxon>Ecdysozoa</taxon>
        <taxon>Arthropoda</taxon>
        <taxon>Hexapoda</taxon>
        <taxon>Insecta</taxon>
        <taxon>Pterygota</taxon>
        <taxon>Neoptera</taxon>
        <taxon>Endopterygota</taxon>
        <taxon>Diptera</taxon>
        <taxon>Brachycera</taxon>
        <taxon>Muscomorpha</taxon>
        <taxon>Ephydroidea</taxon>
        <taxon>Drosophilidae</taxon>
        <taxon>Drosophila</taxon>
        <taxon>Sophophora</taxon>
    </lineage>
</organism>
<gene>
    <name evidence="1" type="ORF">M5D96_008399</name>
</gene>
<keyword evidence="2" id="KW-1185">Reference proteome</keyword>
<dbReference type="Proteomes" id="UP001059596">
    <property type="component" value="Unassembled WGS sequence"/>
</dbReference>
<protein>
    <submittedName>
        <fullName evidence="1">Uncharacterized protein</fullName>
    </submittedName>
</protein>